<dbReference type="RefSeq" id="WP_369264127.1">
    <property type="nucleotide sequence ID" value="NZ_CP163440.1"/>
</dbReference>
<evidence type="ECO:0000313" key="2">
    <source>
        <dbReference type="EMBL" id="XDQ67200.1"/>
    </source>
</evidence>
<protein>
    <submittedName>
        <fullName evidence="2">Uncharacterized protein</fullName>
    </submittedName>
</protein>
<organism evidence="2">
    <name type="scientific">Streptomyces sp. R35</name>
    <dbReference type="NCBI Taxonomy" id="3238630"/>
    <lineage>
        <taxon>Bacteria</taxon>
        <taxon>Bacillati</taxon>
        <taxon>Actinomycetota</taxon>
        <taxon>Actinomycetes</taxon>
        <taxon>Kitasatosporales</taxon>
        <taxon>Streptomycetaceae</taxon>
        <taxon>Streptomyces</taxon>
    </lineage>
</organism>
<evidence type="ECO:0000256" key="1">
    <source>
        <dbReference type="SAM" id="MobiDB-lite"/>
    </source>
</evidence>
<dbReference type="EMBL" id="CP163440">
    <property type="protein sequence ID" value="XDQ67200.1"/>
    <property type="molecule type" value="Genomic_DNA"/>
</dbReference>
<feature type="compositionally biased region" description="Polar residues" evidence="1">
    <location>
        <begin position="7"/>
        <end position="17"/>
    </location>
</feature>
<feature type="region of interest" description="Disordered" evidence="1">
    <location>
        <begin position="1"/>
        <end position="20"/>
    </location>
</feature>
<name>A0AB39SFN5_9ACTN</name>
<proteinExistence type="predicted"/>
<accession>A0AB39SFN5</accession>
<reference evidence="2" key="1">
    <citation type="submission" date="2024-07" db="EMBL/GenBank/DDBJ databases">
        <authorList>
            <person name="Yu S.T."/>
        </authorList>
    </citation>
    <scope>NUCLEOTIDE SEQUENCE</scope>
    <source>
        <strain evidence="2">R35</strain>
    </source>
</reference>
<dbReference type="AlphaFoldDB" id="A0AB39SFN5"/>
<sequence length="393" mass="41591">MAKPESNVPSTSGSPTKKPTVEPFLLTAEQGEAARALLGYVSSLPLNSPDAQLLAVVVAIRAARGGVGNLTGGDLSSLRLADPAGAIGEVRKIGWQVTDELLVGDPETPVAVTVPDLAGEADRRLPFGKQKRSRVSGWTTRTLAAKPVKRATPATRLAALFLAAHSTSQLHGDIPSGLPEVCRTALPELLRSGFLAELVDGQYRLAPAVRHLSGLRRAATTDARNVATQPGAAGKSRTAAEEEFDAAGWERWKEQASPALRRHVAAVENCALCALPVERIAAAFTDSPAVLPFQNAVRAAYGAWKDAHPDRGPLAAGFTVTFRAEHGHGPSFTQLCAGLGWNLPRPLRSFVVRRLLANEWLTDTAPVPWTLRPGRTAQAQDITLPGSKPVATS</sequence>
<gene>
    <name evidence="2" type="ORF">AB5J50_43675</name>
</gene>